<organism evidence="7">
    <name type="scientific">marine metagenome</name>
    <dbReference type="NCBI Taxonomy" id="408172"/>
    <lineage>
        <taxon>unclassified sequences</taxon>
        <taxon>metagenomes</taxon>
        <taxon>ecological metagenomes</taxon>
    </lineage>
</organism>
<dbReference type="GO" id="GO:0005506">
    <property type="term" value="F:iron ion binding"/>
    <property type="evidence" value="ECO:0007669"/>
    <property type="project" value="InterPro"/>
</dbReference>
<keyword evidence="4" id="KW-0560">Oxidoreductase</keyword>
<dbReference type="InterPro" id="IPR006620">
    <property type="entry name" value="Pro_4_hyd_alph"/>
</dbReference>
<dbReference type="GO" id="GO:0006879">
    <property type="term" value="P:intracellular iron ion homeostasis"/>
    <property type="evidence" value="ECO:0007669"/>
    <property type="project" value="TreeGrafter"/>
</dbReference>
<accession>A0A382GRN0</accession>
<dbReference type="InterPro" id="IPR044862">
    <property type="entry name" value="Pro_4_hyd_alph_FE2OG_OXY"/>
</dbReference>
<dbReference type="InterPro" id="IPR023550">
    <property type="entry name" value="PKHD_hydroxylase"/>
</dbReference>
<evidence type="ECO:0000313" key="7">
    <source>
        <dbReference type="EMBL" id="SVB77768.1"/>
    </source>
</evidence>
<dbReference type="InterPro" id="IPR005123">
    <property type="entry name" value="Oxoglu/Fe-dep_dioxygenase_dom"/>
</dbReference>
<dbReference type="GO" id="GO:0016706">
    <property type="term" value="F:2-oxoglutarate-dependent dioxygenase activity"/>
    <property type="evidence" value="ECO:0007669"/>
    <property type="project" value="InterPro"/>
</dbReference>
<evidence type="ECO:0000256" key="3">
    <source>
        <dbReference type="ARBA" id="ARBA00022964"/>
    </source>
</evidence>
<dbReference type="Gene3D" id="2.60.120.620">
    <property type="entry name" value="q2cbj1_9rhob like domain"/>
    <property type="match status" value="1"/>
</dbReference>
<keyword evidence="2" id="KW-0479">Metal-binding</keyword>
<evidence type="ECO:0000256" key="4">
    <source>
        <dbReference type="ARBA" id="ARBA00023002"/>
    </source>
</evidence>
<evidence type="ECO:0000259" key="6">
    <source>
        <dbReference type="PROSITE" id="PS51471"/>
    </source>
</evidence>
<dbReference type="EMBL" id="UINC01057034">
    <property type="protein sequence ID" value="SVB77768.1"/>
    <property type="molecule type" value="Genomic_DNA"/>
</dbReference>
<feature type="domain" description="Fe2OG dioxygenase" evidence="6">
    <location>
        <begin position="102"/>
        <end position="198"/>
    </location>
</feature>
<comment type="cofactor">
    <cofactor evidence="1">
        <name>L-ascorbate</name>
        <dbReference type="ChEBI" id="CHEBI:38290"/>
    </cofactor>
</comment>
<dbReference type="GO" id="GO:0006974">
    <property type="term" value="P:DNA damage response"/>
    <property type="evidence" value="ECO:0007669"/>
    <property type="project" value="TreeGrafter"/>
</dbReference>
<sequence>MFWINSSANHGMFFHSLQNVIDETILKNLEDHVNSHNLIQPAKFITDFGGVSNDEADSDRNPDVRVTEIAWIDTRTNPDLYGALAIAINKANNEYFDFAITYLETLQYSIYPPGGHYKCHTDAALKGPNCDSRKISFSVGLNDPEEYEGGELEIWTGGDNKITRLKKFEMVLFPSWIPHQVNPITKGTRKSLVGWVHGPDFR</sequence>
<evidence type="ECO:0000256" key="1">
    <source>
        <dbReference type="ARBA" id="ARBA00001961"/>
    </source>
</evidence>
<dbReference type="PROSITE" id="PS51471">
    <property type="entry name" value="FE2OG_OXY"/>
    <property type="match status" value="1"/>
</dbReference>
<dbReference type="GO" id="GO:0031418">
    <property type="term" value="F:L-ascorbic acid binding"/>
    <property type="evidence" value="ECO:0007669"/>
    <property type="project" value="InterPro"/>
</dbReference>
<gene>
    <name evidence="7" type="ORF">METZ01_LOCUS230622</name>
</gene>
<dbReference type="PANTHER" id="PTHR41536">
    <property type="entry name" value="PKHD-TYPE HYDROXYLASE YBIX"/>
    <property type="match status" value="1"/>
</dbReference>
<dbReference type="SMART" id="SM00702">
    <property type="entry name" value="P4Hc"/>
    <property type="match status" value="1"/>
</dbReference>
<evidence type="ECO:0000256" key="5">
    <source>
        <dbReference type="ARBA" id="ARBA00023004"/>
    </source>
</evidence>
<protein>
    <recommendedName>
        <fullName evidence="6">Fe2OG dioxygenase domain-containing protein</fullName>
    </recommendedName>
</protein>
<reference evidence="7" key="1">
    <citation type="submission" date="2018-05" db="EMBL/GenBank/DDBJ databases">
        <authorList>
            <person name="Lanie J.A."/>
            <person name="Ng W.-L."/>
            <person name="Kazmierczak K.M."/>
            <person name="Andrzejewski T.M."/>
            <person name="Davidsen T.M."/>
            <person name="Wayne K.J."/>
            <person name="Tettelin H."/>
            <person name="Glass J.I."/>
            <person name="Rusch D."/>
            <person name="Podicherti R."/>
            <person name="Tsui H.-C.T."/>
            <person name="Winkler M.E."/>
        </authorList>
    </citation>
    <scope>NUCLEOTIDE SEQUENCE</scope>
</reference>
<dbReference type="PANTHER" id="PTHR41536:SF1">
    <property type="entry name" value="PKHD-TYPE HYDROXYLASE YBIX"/>
    <property type="match status" value="1"/>
</dbReference>
<proteinExistence type="predicted"/>
<name>A0A382GRN0_9ZZZZ</name>
<keyword evidence="3" id="KW-0223">Dioxygenase</keyword>
<evidence type="ECO:0000256" key="2">
    <source>
        <dbReference type="ARBA" id="ARBA00022723"/>
    </source>
</evidence>
<keyword evidence="5" id="KW-0408">Iron</keyword>
<dbReference type="AlphaFoldDB" id="A0A382GRN0"/>
<dbReference type="Pfam" id="PF13640">
    <property type="entry name" value="2OG-FeII_Oxy_3"/>
    <property type="match status" value="1"/>
</dbReference>